<gene>
    <name evidence="3" type="ORF">ACFQZM_35060</name>
</gene>
<dbReference type="NCBIfam" id="NF033537">
    <property type="entry name" value="lasso_biosyn_B2"/>
    <property type="match status" value="1"/>
</dbReference>
<dbReference type="InterPro" id="IPR053521">
    <property type="entry name" value="McjB-like"/>
</dbReference>
<dbReference type="RefSeq" id="WP_131760280.1">
    <property type="nucleotide sequence ID" value="NZ_CAACUY010000109.1"/>
</dbReference>
<evidence type="ECO:0000259" key="2">
    <source>
        <dbReference type="Pfam" id="PF13471"/>
    </source>
</evidence>
<protein>
    <submittedName>
        <fullName evidence="3">Lasso peptide biosynthesis B2 protein</fullName>
    </submittedName>
</protein>
<dbReference type="InterPro" id="IPR032708">
    <property type="entry name" value="McjB_C"/>
</dbReference>
<keyword evidence="4" id="KW-1185">Reference proteome</keyword>
<sequence length="160" mass="17217">MRPRVRVRLAVGAGACLARLKPRRIEKVLAFASRGARPATRDEAEALLSDVLAASLRSHGTEACLRRSLAVVLLGRTRGVWPTWCVGVLTAPPFMAHAWVEAGGVMIGERAGAAFYGRLISVGPPRPPAPRRRPPVSEDRSATARAGETARTPSDHAERR</sequence>
<feature type="domain" description="Microcin J25-processing protein McjB C-terminal" evidence="2">
    <location>
        <begin position="9"/>
        <end position="112"/>
    </location>
</feature>
<organism evidence="3 4">
    <name type="scientific">Actinomadura fibrosa</name>
    <dbReference type="NCBI Taxonomy" id="111802"/>
    <lineage>
        <taxon>Bacteria</taxon>
        <taxon>Bacillati</taxon>
        <taxon>Actinomycetota</taxon>
        <taxon>Actinomycetes</taxon>
        <taxon>Streptosporangiales</taxon>
        <taxon>Thermomonosporaceae</taxon>
        <taxon>Actinomadura</taxon>
    </lineage>
</organism>
<evidence type="ECO:0000313" key="4">
    <source>
        <dbReference type="Proteomes" id="UP001597063"/>
    </source>
</evidence>
<comment type="caution">
    <text evidence="3">The sequence shown here is derived from an EMBL/GenBank/DDBJ whole genome shotgun (WGS) entry which is preliminary data.</text>
</comment>
<dbReference type="EMBL" id="JBHTGP010000018">
    <property type="protein sequence ID" value="MFD0689753.1"/>
    <property type="molecule type" value="Genomic_DNA"/>
</dbReference>
<proteinExistence type="predicted"/>
<name>A0ABW2XW72_9ACTN</name>
<feature type="region of interest" description="Disordered" evidence="1">
    <location>
        <begin position="123"/>
        <end position="160"/>
    </location>
</feature>
<accession>A0ABW2XW72</accession>
<dbReference type="Proteomes" id="UP001597063">
    <property type="component" value="Unassembled WGS sequence"/>
</dbReference>
<evidence type="ECO:0000256" key="1">
    <source>
        <dbReference type="SAM" id="MobiDB-lite"/>
    </source>
</evidence>
<evidence type="ECO:0000313" key="3">
    <source>
        <dbReference type="EMBL" id="MFD0689753.1"/>
    </source>
</evidence>
<dbReference type="Pfam" id="PF13471">
    <property type="entry name" value="Transglut_core3"/>
    <property type="match status" value="1"/>
</dbReference>
<reference evidence="4" key="1">
    <citation type="journal article" date="2019" name="Int. J. Syst. Evol. Microbiol.">
        <title>The Global Catalogue of Microorganisms (GCM) 10K type strain sequencing project: providing services to taxonomists for standard genome sequencing and annotation.</title>
        <authorList>
            <consortium name="The Broad Institute Genomics Platform"/>
            <consortium name="The Broad Institute Genome Sequencing Center for Infectious Disease"/>
            <person name="Wu L."/>
            <person name="Ma J."/>
        </authorList>
    </citation>
    <scope>NUCLEOTIDE SEQUENCE [LARGE SCALE GENOMIC DNA]</scope>
    <source>
        <strain evidence="4">JCM 9371</strain>
    </source>
</reference>